<evidence type="ECO:0000313" key="5">
    <source>
        <dbReference type="Proteomes" id="UP000037288"/>
    </source>
</evidence>
<feature type="domain" description="MDMPI C-terminal" evidence="2">
    <location>
        <begin position="154"/>
        <end position="242"/>
    </location>
</feature>
<dbReference type="NCBIfam" id="TIGR03083">
    <property type="entry name" value="maleylpyruvate isomerase family mycothiol-dependent enzyme"/>
    <property type="match status" value="1"/>
</dbReference>
<dbReference type="SUPFAM" id="SSF109854">
    <property type="entry name" value="DinB/YfiT-like putative metalloenzymes"/>
    <property type="match status" value="1"/>
</dbReference>
<name>A0A0K9XBS7_9ACTN</name>
<dbReference type="EMBL" id="LFXA01000014">
    <property type="protein sequence ID" value="KNB50561.1"/>
    <property type="molecule type" value="Genomic_DNA"/>
</dbReference>
<dbReference type="PANTHER" id="PTHR40758">
    <property type="entry name" value="CONSERVED PROTEIN"/>
    <property type="match status" value="1"/>
</dbReference>
<dbReference type="Pfam" id="PF07398">
    <property type="entry name" value="MDMPI_C"/>
    <property type="match status" value="1"/>
</dbReference>
<evidence type="ECO:0000256" key="1">
    <source>
        <dbReference type="SAM" id="MobiDB-lite"/>
    </source>
</evidence>
<feature type="region of interest" description="Disordered" evidence="1">
    <location>
        <begin position="63"/>
        <end position="85"/>
    </location>
</feature>
<evidence type="ECO:0008006" key="6">
    <source>
        <dbReference type="Google" id="ProtNLM"/>
    </source>
</evidence>
<dbReference type="Pfam" id="PF11716">
    <property type="entry name" value="MDMPI_N"/>
    <property type="match status" value="1"/>
</dbReference>
<dbReference type="OrthoDB" id="3671213at2"/>
<accession>A0A0K9XBS7</accession>
<keyword evidence="5" id="KW-1185">Reference proteome</keyword>
<dbReference type="PANTHER" id="PTHR40758:SF1">
    <property type="entry name" value="CONSERVED PROTEIN"/>
    <property type="match status" value="1"/>
</dbReference>
<evidence type="ECO:0000259" key="3">
    <source>
        <dbReference type="Pfam" id="PF11716"/>
    </source>
</evidence>
<reference evidence="5" key="1">
    <citation type="submission" date="2015-07" db="EMBL/GenBank/DDBJ databases">
        <title>Draft genome sequence of Streptomyces sp. CMAA 1322, a bacterium isolated from Caatinga biome, from dry forest semiarid of Brazil.</title>
        <authorList>
            <person name="Santos S.N."/>
            <person name="Gacesa R."/>
            <person name="Taketani R.G."/>
            <person name="Long P.F."/>
            <person name="Melo I.S."/>
        </authorList>
    </citation>
    <scope>NUCLEOTIDE SEQUENCE [LARGE SCALE GENOMIC DNA]</scope>
    <source>
        <strain evidence="5">CMAA 1322</strain>
    </source>
</reference>
<dbReference type="InterPro" id="IPR034660">
    <property type="entry name" value="DinB/YfiT-like"/>
</dbReference>
<dbReference type="Gene3D" id="1.20.120.450">
    <property type="entry name" value="dinb family like domain"/>
    <property type="match status" value="1"/>
</dbReference>
<evidence type="ECO:0000259" key="2">
    <source>
        <dbReference type="Pfam" id="PF07398"/>
    </source>
</evidence>
<dbReference type="InterPro" id="IPR010872">
    <property type="entry name" value="MDMPI_C-term_domain"/>
</dbReference>
<organism evidence="4 5">
    <name type="scientific">Streptomyces caatingaensis</name>
    <dbReference type="NCBI Taxonomy" id="1678637"/>
    <lineage>
        <taxon>Bacteria</taxon>
        <taxon>Bacillati</taxon>
        <taxon>Actinomycetota</taxon>
        <taxon>Actinomycetes</taxon>
        <taxon>Kitasatosporales</taxon>
        <taxon>Streptomycetaceae</taxon>
        <taxon>Streptomyces</taxon>
    </lineage>
</organism>
<dbReference type="RefSeq" id="WP_049717964.1">
    <property type="nucleotide sequence ID" value="NZ_LFXA01000014.1"/>
</dbReference>
<gene>
    <name evidence="4" type="ORF">AC230_21715</name>
</gene>
<protein>
    <recommendedName>
        <fullName evidence="6">Mycothiol-dependent maleylpyruvate isomerase metal-binding domain-containing protein</fullName>
    </recommendedName>
</protein>
<feature type="domain" description="Mycothiol-dependent maleylpyruvate isomerase metal-binding" evidence="3">
    <location>
        <begin position="14"/>
        <end position="140"/>
    </location>
</feature>
<dbReference type="GO" id="GO:0005886">
    <property type="term" value="C:plasma membrane"/>
    <property type="evidence" value="ECO:0007669"/>
    <property type="project" value="TreeGrafter"/>
</dbReference>
<comment type="caution">
    <text evidence="4">The sequence shown here is derived from an EMBL/GenBank/DDBJ whole genome shotgun (WGS) entry which is preliminary data.</text>
</comment>
<dbReference type="InterPro" id="IPR017517">
    <property type="entry name" value="Maleyloyr_isom"/>
</dbReference>
<dbReference type="AlphaFoldDB" id="A0A0K9XBS7"/>
<dbReference type="GO" id="GO:0046872">
    <property type="term" value="F:metal ion binding"/>
    <property type="evidence" value="ECO:0007669"/>
    <property type="project" value="InterPro"/>
</dbReference>
<dbReference type="PATRIC" id="fig|1678637.3.peg.4657"/>
<dbReference type="Proteomes" id="UP000037288">
    <property type="component" value="Unassembled WGS sequence"/>
</dbReference>
<feature type="compositionally biased region" description="Acidic residues" evidence="1">
    <location>
        <begin position="73"/>
        <end position="85"/>
    </location>
</feature>
<dbReference type="InterPro" id="IPR024344">
    <property type="entry name" value="MDMPI_metal-binding"/>
</dbReference>
<evidence type="ECO:0000313" key="4">
    <source>
        <dbReference type="EMBL" id="KNB50561.1"/>
    </source>
</evidence>
<sequence length="254" mass="26968">MTSATSDFDRHCDHIVRQTDLLISHVTGAATSTPVPTCPGWNLGNLLRHLAGTHTWSARVVTARSSEPVPHDEVDDVAGPDDEDPAALASRCAAAARRLAAALRSTGPDVPLWTAGPGGTAAFWARRMAHETAVHRADAAFAAGAPYALDRWAAVDALDEWIGFSVSPEAPSLRGPGRTLHFSVGDGAEWFVDLSADPPAWRRGGGSAAVDVRGSATDLLLSMYGRPVGEGAVEVRGDGELFRRWREAAAFWLE</sequence>
<proteinExistence type="predicted"/>
<dbReference type="STRING" id="1678637.AC230_21715"/>